<dbReference type="RefSeq" id="WP_084859310.1">
    <property type="nucleotide sequence ID" value="NZ_NBWC01000055.1"/>
</dbReference>
<name>A0A1X0ZLV6_PSEPU</name>
<organism evidence="1 2">
    <name type="scientific">Pseudomonas putida</name>
    <name type="common">Arthrobacter siderocapsulatus</name>
    <dbReference type="NCBI Taxonomy" id="303"/>
    <lineage>
        <taxon>Bacteria</taxon>
        <taxon>Pseudomonadati</taxon>
        <taxon>Pseudomonadota</taxon>
        <taxon>Gammaproteobacteria</taxon>
        <taxon>Pseudomonadales</taxon>
        <taxon>Pseudomonadaceae</taxon>
        <taxon>Pseudomonas</taxon>
    </lineage>
</organism>
<dbReference type="AlphaFoldDB" id="A0A1X0ZLV6"/>
<reference evidence="1 2" key="1">
    <citation type="submission" date="2017-04" db="EMBL/GenBank/DDBJ databases">
        <title>Presence of VIM-2 positive Pseudomonas species in chickens and their surrounding environment.</title>
        <authorList>
            <person name="Zhang R."/>
        </authorList>
    </citation>
    <scope>NUCLEOTIDE SEQUENCE [LARGE SCALE GENOMIC DNA]</scope>
    <source>
        <strain evidence="1 2">DZ-C18</strain>
    </source>
</reference>
<accession>A0A1X0ZLV6</accession>
<protein>
    <recommendedName>
        <fullName evidence="3">Phage-like protein</fullName>
    </recommendedName>
</protein>
<dbReference type="Proteomes" id="UP000193675">
    <property type="component" value="Unassembled WGS sequence"/>
</dbReference>
<evidence type="ECO:0000313" key="1">
    <source>
        <dbReference type="EMBL" id="ORL58098.1"/>
    </source>
</evidence>
<comment type="caution">
    <text evidence="1">The sequence shown here is derived from an EMBL/GenBank/DDBJ whole genome shotgun (WGS) entry which is preliminary data.</text>
</comment>
<proteinExistence type="predicted"/>
<sequence length="192" mass="21467">MIYSSVLAAVVSALAAETIDNTSKQAWQKLYRPGYQDGLDLATLINSDHSDGVRRTDADCWVFARLHSQLKDRHWHALVAKYSTHKGRKVEAIGKLVPLVASPASKLFISKAVTAWAIPPLKGVDGKRSTDMIVLPKQFYDMNGWDLDGRPEPTRREWRRNIGKVLDEMVMEALESARIILEAEGILLKEAA</sequence>
<evidence type="ECO:0000313" key="2">
    <source>
        <dbReference type="Proteomes" id="UP000193675"/>
    </source>
</evidence>
<dbReference type="EMBL" id="NBWC01000055">
    <property type="protein sequence ID" value="ORL58098.1"/>
    <property type="molecule type" value="Genomic_DNA"/>
</dbReference>
<evidence type="ECO:0008006" key="3">
    <source>
        <dbReference type="Google" id="ProtNLM"/>
    </source>
</evidence>
<dbReference type="OrthoDB" id="7005515at2"/>
<gene>
    <name evidence="1" type="ORF">B7H17_26235</name>
</gene>